<feature type="transmembrane region" description="Helical" evidence="1">
    <location>
        <begin position="210"/>
        <end position="230"/>
    </location>
</feature>
<sequence>MTSTQERREAISPSPVRGHLVALTAWSICCALIAASRPFDTDAWWHIRVGSWIAQHREIPSTDIFSWTSRSAEWRPSSWLFDWFLGVTHDAFPSRPLLIGITFITFAAVAWSVYRASRRAGAGPWASVGATAAFEFLMIPYIAERPQMLSFLLFALVSTLVSRALRGDRLAFLGLLAVFILWANIHLSFTIGIALVAATALGYAIDARKFLLPSAVLGASILAGLLNPFGVNAYSATTDLSALSRVLDEWQHASIHEVRDVLIVLLAAAALASMIRTQRWRRLELLLPILALTAFFLYAIRNAPYLLILITPEIALGLWSLRSTGLAPLVVPFVKPIRDGVFLALLALILFSVTNATPPRAVASAQYPVKGVAAIPSKCRLLNEYSDGGYIIYERWPSVEVSEDGRSIGARSVLKQQSVMRGEPGALEWIDAKHVQCVLAHPDRGIIKLLEARGWTRASSEPSGVLLIRPGFLSSN</sequence>
<evidence type="ECO:0000256" key="1">
    <source>
        <dbReference type="SAM" id="Phobius"/>
    </source>
</evidence>
<protein>
    <submittedName>
        <fullName evidence="2">Unannotated protein</fullName>
    </submittedName>
</protein>
<evidence type="ECO:0000313" key="2">
    <source>
        <dbReference type="EMBL" id="CAB5006026.1"/>
    </source>
</evidence>
<keyword evidence="1" id="KW-0812">Transmembrane</keyword>
<proteinExistence type="predicted"/>
<feature type="transmembrane region" description="Helical" evidence="1">
    <location>
        <begin position="283"/>
        <end position="300"/>
    </location>
</feature>
<gene>
    <name evidence="2" type="ORF">UFOPK4071_00458</name>
</gene>
<accession>A0A6J7PKQ5</accession>
<reference evidence="2" key="1">
    <citation type="submission" date="2020-05" db="EMBL/GenBank/DDBJ databases">
        <authorList>
            <person name="Chiriac C."/>
            <person name="Salcher M."/>
            <person name="Ghai R."/>
            <person name="Kavagutti S V."/>
        </authorList>
    </citation>
    <scope>NUCLEOTIDE SEQUENCE</scope>
</reference>
<keyword evidence="1" id="KW-1133">Transmembrane helix</keyword>
<feature type="transmembrane region" description="Helical" evidence="1">
    <location>
        <begin position="97"/>
        <end position="114"/>
    </location>
</feature>
<dbReference type="AlphaFoldDB" id="A0A6J7PKQ5"/>
<keyword evidence="1" id="KW-0472">Membrane</keyword>
<feature type="transmembrane region" description="Helical" evidence="1">
    <location>
        <begin position="171"/>
        <end position="198"/>
    </location>
</feature>
<name>A0A6J7PKQ5_9ZZZZ</name>
<feature type="transmembrane region" description="Helical" evidence="1">
    <location>
        <begin position="148"/>
        <end position="165"/>
    </location>
</feature>
<organism evidence="2">
    <name type="scientific">freshwater metagenome</name>
    <dbReference type="NCBI Taxonomy" id="449393"/>
    <lineage>
        <taxon>unclassified sequences</taxon>
        <taxon>metagenomes</taxon>
        <taxon>ecological metagenomes</taxon>
    </lineage>
</organism>
<dbReference type="EMBL" id="CAFBPF010000039">
    <property type="protein sequence ID" value="CAB5006026.1"/>
    <property type="molecule type" value="Genomic_DNA"/>
</dbReference>
<feature type="transmembrane region" description="Helical" evidence="1">
    <location>
        <begin position="20"/>
        <end position="39"/>
    </location>
</feature>